<proteinExistence type="predicted"/>
<evidence type="ECO:0000313" key="1">
    <source>
        <dbReference type="EMBL" id="KAK8192507.1"/>
    </source>
</evidence>
<keyword evidence="2" id="KW-1185">Reference proteome</keyword>
<sequence length="80" mass="8689">MQCIVGWNHCIDWLLSRGEVKAALKAYNEVASKIPDKGPSAADHITFTTILNGMREAVMAEEDTVDGHQAAGLGRRALTH</sequence>
<gene>
    <name evidence="1" type="ORF">M8818_007677</name>
</gene>
<comment type="caution">
    <text evidence="1">The sequence shown here is derived from an EMBL/GenBank/DDBJ whole genome shotgun (WGS) entry which is preliminary data.</text>
</comment>
<dbReference type="Proteomes" id="UP001320706">
    <property type="component" value="Unassembled WGS sequence"/>
</dbReference>
<organism evidence="1 2">
    <name type="scientific">Zalaria obscura</name>
    <dbReference type="NCBI Taxonomy" id="2024903"/>
    <lineage>
        <taxon>Eukaryota</taxon>
        <taxon>Fungi</taxon>
        <taxon>Dikarya</taxon>
        <taxon>Ascomycota</taxon>
        <taxon>Pezizomycotina</taxon>
        <taxon>Dothideomycetes</taxon>
        <taxon>Dothideomycetidae</taxon>
        <taxon>Dothideales</taxon>
        <taxon>Zalariaceae</taxon>
        <taxon>Zalaria</taxon>
    </lineage>
</organism>
<dbReference type="EMBL" id="JAMKPW020000044">
    <property type="protein sequence ID" value="KAK8192507.1"/>
    <property type="molecule type" value="Genomic_DNA"/>
</dbReference>
<evidence type="ECO:0000313" key="2">
    <source>
        <dbReference type="Proteomes" id="UP001320706"/>
    </source>
</evidence>
<reference evidence="1" key="1">
    <citation type="submission" date="2024-02" db="EMBL/GenBank/DDBJ databases">
        <title>Metagenome Assembled Genome of Zalaria obscura JY119.</title>
        <authorList>
            <person name="Vighnesh L."/>
            <person name="Jagadeeshwari U."/>
            <person name="Venkata Ramana C."/>
            <person name="Sasikala C."/>
        </authorList>
    </citation>
    <scope>NUCLEOTIDE SEQUENCE</scope>
    <source>
        <strain evidence="1">JY119</strain>
    </source>
</reference>
<accession>A0ACC3S2U2</accession>
<protein>
    <submittedName>
        <fullName evidence="1">Uncharacterized protein</fullName>
    </submittedName>
</protein>
<name>A0ACC3S2U2_9PEZI</name>